<dbReference type="EMBL" id="CP003787">
    <property type="protein sequence ID" value="AFR35341.1"/>
    <property type="molecule type" value="Genomic_DNA"/>
</dbReference>
<gene>
    <name evidence="1" type="ORF">B739_0739</name>
</gene>
<accession>J9QT54</accession>
<protein>
    <submittedName>
        <fullName evidence="1">Uncharacterized protein</fullName>
    </submittedName>
</protein>
<dbReference type="Proteomes" id="UP000006276">
    <property type="component" value="Chromosome"/>
</dbReference>
<name>J9QT54_RIEAN</name>
<dbReference type="AlphaFoldDB" id="J9QT54"/>
<keyword evidence="2" id="KW-1185">Reference proteome</keyword>
<evidence type="ECO:0000313" key="1">
    <source>
        <dbReference type="EMBL" id="AFR35341.1"/>
    </source>
</evidence>
<proteinExistence type="predicted"/>
<dbReference type="RefSeq" id="WP_014937748.1">
    <property type="nucleotide sequence ID" value="NC_018609.1"/>
</dbReference>
<dbReference type="PATRIC" id="fig|1228997.3.peg.733"/>
<dbReference type="KEGG" id="rag:B739_0739"/>
<organism evidence="1 2">
    <name type="scientific">Riemerella anatipestifer RA-CH-1</name>
    <dbReference type="NCBI Taxonomy" id="1228997"/>
    <lineage>
        <taxon>Bacteria</taxon>
        <taxon>Pseudomonadati</taxon>
        <taxon>Bacteroidota</taxon>
        <taxon>Flavobacteriia</taxon>
        <taxon>Flavobacteriales</taxon>
        <taxon>Weeksellaceae</taxon>
        <taxon>Riemerella</taxon>
    </lineage>
</organism>
<reference evidence="1 2" key="1">
    <citation type="submission" date="2012-09" db="EMBL/GenBank/DDBJ databases">
        <title>Riemerella anatipestifer vaccine strains.</title>
        <authorList>
            <person name="Chun C.A."/>
            <person name="Shu W.M."/>
            <person name="Kang Z.D."/>
            <person name="Jia W.X."/>
        </authorList>
    </citation>
    <scope>NUCLEOTIDE SEQUENCE [LARGE SCALE GENOMIC DNA]</scope>
    <source>
        <strain evidence="1 2">RA-CH-1</strain>
    </source>
</reference>
<dbReference type="HOGENOM" id="CLU_1873863_0_0_10"/>
<evidence type="ECO:0000313" key="2">
    <source>
        <dbReference type="Proteomes" id="UP000006276"/>
    </source>
</evidence>
<sequence length="136" mass="15882">MEQKDYIKKQIDQLGKVLGKLLFDLIGVNQSGKVADGVEISNEILKKELGIDLDKLLSIPNQCFVQILTNEFKFSNESLNYLAKVLFYLSENQSEEMKEKLLEKTLIIYHFLEFNEEIYSIERNKMITCIKQKLNK</sequence>